<dbReference type="RefSeq" id="WP_084374611.1">
    <property type="nucleotide sequence ID" value="NZ_FWYF01000005.1"/>
</dbReference>
<dbReference type="PROSITE" id="PS51194">
    <property type="entry name" value="HELICASE_CTER"/>
    <property type="match status" value="1"/>
</dbReference>
<dbReference type="Pfam" id="PF00570">
    <property type="entry name" value="HRDC"/>
    <property type="match status" value="1"/>
</dbReference>
<dbReference type="GO" id="GO:0016787">
    <property type="term" value="F:hydrolase activity"/>
    <property type="evidence" value="ECO:0007669"/>
    <property type="project" value="UniProtKB-KW"/>
</dbReference>
<dbReference type="GO" id="GO:0006310">
    <property type="term" value="P:DNA recombination"/>
    <property type="evidence" value="ECO:0007669"/>
    <property type="project" value="UniProtKB-UniRule"/>
</dbReference>
<dbReference type="SUPFAM" id="SSF47819">
    <property type="entry name" value="HRDC-like"/>
    <property type="match status" value="1"/>
</dbReference>
<dbReference type="GO" id="GO:0046872">
    <property type="term" value="F:metal ion binding"/>
    <property type="evidence" value="ECO:0007669"/>
    <property type="project" value="UniProtKB-KW"/>
</dbReference>
<evidence type="ECO:0000313" key="20">
    <source>
        <dbReference type="EMBL" id="SMD38972.1"/>
    </source>
</evidence>
<dbReference type="Gene3D" id="1.10.10.1390">
    <property type="entry name" value="ATP-dependent DNA helicase RecQ"/>
    <property type="match status" value="1"/>
</dbReference>
<accession>A0A1W2GRD1</accession>
<dbReference type="GO" id="GO:0009378">
    <property type="term" value="F:four-way junction helicase activity"/>
    <property type="evidence" value="ECO:0007669"/>
    <property type="project" value="TreeGrafter"/>
</dbReference>
<evidence type="ECO:0000256" key="4">
    <source>
        <dbReference type="ARBA" id="ARBA00022723"/>
    </source>
</evidence>
<dbReference type="FunFam" id="3.40.50.300:FF:000296">
    <property type="entry name" value="ATP-dependent DNA helicase RecQ"/>
    <property type="match status" value="1"/>
</dbReference>
<evidence type="ECO:0000256" key="3">
    <source>
        <dbReference type="ARBA" id="ARBA00005446"/>
    </source>
</evidence>
<evidence type="ECO:0000313" key="21">
    <source>
        <dbReference type="Proteomes" id="UP000192472"/>
    </source>
</evidence>
<dbReference type="Gene3D" id="1.10.150.80">
    <property type="entry name" value="HRDC domain"/>
    <property type="match status" value="1"/>
</dbReference>
<evidence type="ECO:0000256" key="9">
    <source>
        <dbReference type="ARBA" id="ARBA00022833"/>
    </source>
</evidence>
<dbReference type="GO" id="GO:0006281">
    <property type="term" value="P:DNA repair"/>
    <property type="evidence" value="ECO:0007669"/>
    <property type="project" value="UniProtKB-KW"/>
</dbReference>
<gene>
    <name evidence="20" type="ORF">SAMN04488029_3974</name>
</gene>
<dbReference type="Pfam" id="PF00270">
    <property type="entry name" value="DEAD"/>
    <property type="match status" value="1"/>
</dbReference>
<keyword evidence="8 20" id="KW-0347">Helicase</keyword>
<keyword evidence="4" id="KW-0479">Metal-binding</keyword>
<dbReference type="GO" id="GO:0006260">
    <property type="term" value="P:DNA replication"/>
    <property type="evidence" value="ECO:0007669"/>
    <property type="project" value="InterPro"/>
</dbReference>
<feature type="domain" description="Helicase C-terminal" evidence="19">
    <location>
        <begin position="226"/>
        <end position="379"/>
    </location>
</feature>
<dbReference type="PANTHER" id="PTHR13710:SF105">
    <property type="entry name" value="ATP-DEPENDENT DNA HELICASE Q1"/>
    <property type="match status" value="1"/>
</dbReference>
<dbReference type="InterPro" id="IPR027417">
    <property type="entry name" value="P-loop_NTPase"/>
</dbReference>
<dbReference type="InterPro" id="IPR004589">
    <property type="entry name" value="DNA_helicase_ATP-dep_RecQ"/>
</dbReference>
<evidence type="ECO:0000256" key="10">
    <source>
        <dbReference type="ARBA" id="ARBA00022840"/>
    </source>
</evidence>
<dbReference type="InterPro" id="IPR018982">
    <property type="entry name" value="RQC_domain"/>
</dbReference>
<dbReference type="InterPro" id="IPR029491">
    <property type="entry name" value="Helicase_HTH"/>
</dbReference>
<dbReference type="PANTHER" id="PTHR13710">
    <property type="entry name" value="DNA HELICASE RECQ FAMILY MEMBER"/>
    <property type="match status" value="1"/>
</dbReference>
<dbReference type="InterPro" id="IPR010997">
    <property type="entry name" value="HRDC-like_sf"/>
</dbReference>
<dbReference type="GO" id="GO:0003677">
    <property type="term" value="F:DNA binding"/>
    <property type="evidence" value="ECO:0007669"/>
    <property type="project" value="UniProtKB-KW"/>
</dbReference>
<name>A0A1W2GRD1_REIFA</name>
<dbReference type="InterPro" id="IPR001650">
    <property type="entry name" value="Helicase_C-like"/>
</dbReference>
<dbReference type="SMART" id="SM00490">
    <property type="entry name" value="HELICc"/>
    <property type="match status" value="1"/>
</dbReference>
<dbReference type="GO" id="GO:0030894">
    <property type="term" value="C:replisome"/>
    <property type="evidence" value="ECO:0007669"/>
    <property type="project" value="TreeGrafter"/>
</dbReference>
<keyword evidence="10" id="KW-0067">ATP-binding</keyword>
<dbReference type="NCBIfam" id="TIGR00614">
    <property type="entry name" value="recQ_fam"/>
    <property type="match status" value="1"/>
</dbReference>
<evidence type="ECO:0000256" key="7">
    <source>
        <dbReference type="ARBA" id="ARBA00022801"/>
    </source>
</evidence>
<dbReference type="EC" id="5.6.2.4" evidence="16"/>
<comment type="similarity">
    <text evidence="3">Belongs to the helicase family. RecQ subfamily.</text>
</comment>
<comment type="cofactor">
    <cofactor evidence="1">
        <name>Mg(2+)</name>
        <dbReference type="ChEBI" id="CHEBI:18420"/>
    </cofactor>
</comment>
<dbReference type="InterPro" id="IPR036390">
    <property type="entry name" value="WH_DNA-bd_sf"/>
</dbReference>
<keyword evidence="9" id="KW-0862">Zinc</keyword>
<protein>
    <recommendedName>
        <fullName evidence="16">DNA helicase RecQ</fullName>
        <ecNumber evidence="16">5.6.2.4</ecNumber>
    </recommendedName>
</protein>
<dbReference type="FunFam" id="3.40.50.300:FF:000156">
    <property type="entry name" value="ATP-dependent DNA helicase recQ"/>
    <property type="match status" value="1"/>
</dbReference>
<dbReference type="InterPro" id="IPR032284">
    <property type="entry name" value="RecQ_Zn-bd"/>
</dbReference>
<dbReference type="EMBL" id="FWYF01000005">
    <property type="protein sequence ID" value="SMD38972.1"/>
    <property type="molecule type" value="Genomic_DNA"/>
</dbReference>
<organism evidence="20 21">
    <name type="scientific">Reichenbachiella faecimaris</name>
    <dbReference type="NCBI Taxonomy" id="692418"/>
    <lineage>
        <taxon>Bacteria</taxon>
        <taxon>Pseudomonadati</taxon>
        <taxon>Bacteroidota</taxon>
        <taxon>Cytophagia</taxon>
        <taxon>Cytophagales</taxon>
        <taxon>Reichenbachiellaceae</taxon>
        <taxon>Reichenbachiella</taxon>
    </lineage>
</organism>
<evidence type="ECO:0000256" key="15">
    <source>
        <dbReference type="ARBA" id="ARBA00034617"/>
    </source>
</evidence>
<feature type="domain" description="HRDC" evidence="17">
    <location>
        <begin position="532"/>
        <end position="612"/>
    </location>
</feature>
<evidence type="ECO:0000256" key="1">
    <source>
        <dbReference type="ARBA" id="ARBA00001946"/>
    </source>
</evidence>
<keyword evidence="12" id="KW-0233">DNA recombination</keyword>
<keyword evidence="6" id="KW-0227">DNA damage</keyword>
<evidence type="ECO:0000256" key="6">
    <source>
        <dbReference type="ARBA" id="ARBA00022763"/>
    </source>
</evidence>
<evidence type="ECO:0000259" key="17">
    <source>
        <dbReference type="PROSITE" id="PS50967"/>
    </source>
</evidence>
<evidence type="ECO:0000256" key="5">
    <source>
        <dbReference type="ARBA" id="ARBA00022741"/>
    </source>
</evidence>
<dbReference type="SMART" id="SM00487">
    <property type="entry name" value="DEXDc"/>
    <property type="match status" value="1"/>
</dbReference>
<keyword evidence="11" id="KW-0238">DNA-binding</keyword>
<dbReference type="CDD" id="cd17920">
    <property type="entry name" value="DEXHc_RecQ"/>
    <property type="match status" value="1"/>
</dbReference>
<keyword evidence="14" id="KW-0413">Isomerase</keyword>
<dbReference type="InterPro" id="IPR011545">
    <property type="entry name" value="DEAD/DEAH_box_helicase_dom"/>
</dbReference>
<dbReference type="InterPro" id="IPR006293">
    <property type="entry name" value="DNA_helicase_ATP-dep_RecQ_bac"/>
</dbReference>
<evidence type="ECO:0000256" key="8">
    <source>
        <dbReference type="ARBA" id="ARBA00022806"/>
    </source>
</evidence>
<dbReference type="FunFam" id="1.10.150.80:FF:000002">
    <property type="entry name" value="ATP-dependent DNA helicase RecQ"/>
    <property type="match status" value="1"/>
</dbReference>
<dbReference type="InterPro" id="IPR036388">
    <property type="entry name" value="WH-like_DNA-bd_sf"/>
</dbReference>
<dbReference type="SUPFAM" id="SSF52540">
    <property type="entry name" value="P-loop containing nucleoside triphosphate hydrolases"/>
    <property type="match status" value="1"/>
</dbReference>
<evidence type="ECO:0000256" key="11">
    <source>
        <dbReference type="ARBA" id="ARBA00023125"/>
    </source>
</evidence>
<dbReference type="Pfam" id="PF16124">
    <property type="entry name" value="RecQ_Zn_bind"/>
    <property type="match status" value="1"/>
</dbReference>
<sequence>MMTNPTSNTPSPFAEAYSTLKNTFGYDQFRLQQEQVISSALDGKDALVIMPTGGGKSLCFQIPALVQGGACLVISPLISLMKDQVEALKQNGVSAAFLNSSITAVQQQQVEEDFMAGQIKLLYVSPEKLMTRDFFNVMKASTLNLIAVDEAHCISQWGHDFRPEYTKLKFLKEQFPSTPIMALTATADKATRNDILSQLNITQAKTFLSSFDRPNLSLAVRPAQKRVEAIIDWVKNQPEESGIIYCLSRKSTETLAIKLQKQGIDADFYHAGMDPQVKDKVQERFIRDDLKIVCATIAFGMGIDKSNVRWVIHHNLPKNLESYYQEIGRAGRDGLASKTLLFYSYSDVMQLKQFIETGEQKELLEAKLQRMQQFAEATSCRRKLLLSYFGEQLEKDCGNCDICRNPPAFMDGLKLAQMALSAVARTQQKIGTRMLIDVLRGSGRNDLFQLGYQNIKTYGVGKDHSYVDWQHYIGQFLNLGLLEIAFDQHNALRITELGKKALYSEIEVKISKPESQEERKQRLTPPQPTKKVQQTNALFERLRVLRKQIAESQGVPAYVVFSDSTLQELSMHRPTTDDELLNISGIGQRKADQYGREFIHEIVTFIKEKTMEGEKIKGATHLVTYELLKEGLTPEEIATKRNLNKVTIFSHLATLYEQGRDVDLSQFITDESLKKIITGIRQIGQTEQLKPLFEFFEEQIPYDQLRLAMAVYKRQTKIETK</sequence>
<evidence type="ECO:0000259" key="18">
    <source>
        <dbReference type="PROSITE" id="PS51192"/>
    </source>
</evidence>
<dbReference type="AlphaFoldDB" id="A0A1W2GRD1"/>
<dbReference type="InterPro" id="IPR002121">
    <property type="entry name" value="HRDC_dom"/>
</dbReference>
<dbReference type="Proteomes" id="UP000192472">
    <property type="component" value="Unassembled WGS sequence"/>
</dbReference>
<feature type="domain" description="Helicase ATP-binding" evidence="18">
    <location>
        <begin position="37"/>
        <end position="205"/>
    </location>
</feature>
<keyword evidence="13" id="KW-0234">DNA repair</keyword>
<evidence type="ECO:0000256" key="12">
    <source>
        <dbReference type="ARBA" id="ARBA00023172"/>
    </source>
</evidence>
<evidence type="ECO:0000259" key="19">
    <source>
        <dbReference type="PROSITE" id="PS51194"/>
    </source>
</evidence>
<dbReference type="SMART" id="SM00956">
    <property type="entry name" value="RQC"/>
    <property type="match status" value="1"/>
</dbReference>
<dbReference type="GO" id="GO:0043138">
    <property type="term" value="F:3'-5' DNA helicase activity"/>
    <property type="evidence" value="ECO:0007669"/>
    <property type="project" value="UniProtKB-EC"/>
</dbReference>
<dbReference type="Pfam" id="PF00271">
    <property type="entry name" value="Helicase_C"/>
    <property type="match status" value="1"/>
</dbReference>
<evidence type="ECO:0000256" key="16">
    <source>
        <dbReference type="NCBIfam" id="TIGR01389"/>
    </source>
</evidence>
<comment type="cofactor">
    <cofactor evidence="2">
        <name>Zn(2+)</name>
        <dbReference type="ChEBI" id="CHEBI:29105"/>
    </cofactor>
</comment>
<dbReference type="Pfam" id="PF09382">
    <property type="entry name" value="RQC"/>
    <property type="match status" value="1"/>
</dbReference>
<comment type="catalytic activity">
    <reaction evidence="15">
        <text>Couples ATP hydrolysis with the unwinding of duplex DNA by translocating in the 3'-5' direction.</text>
        <dbReference type="EC" id="5.6.2.4"/>
    </reaction>
</comment>
<dbReference type="GO" id="GO:0005737">
    <property type="term" value="C:cytoplasm"/>
    <property type="evidence" value="ECO:0007669"/>
    <property type="project" value="TreeGrafter"/>
</dbReference>
<dbReference type="InterPro" id="IPR044876">
    <property type="entry name" value="HRDC_dom_sf"/>
</dbReference>
<dbReference type="GO" id="GO:0005524">
    <property type="term" value="F:ATP binding"/>
    <property type="evidence" value="ECO:0007669"/>
    <property type="project" value="UniProtKB-KW"/>
</dbReference>
<keyword evidence="21" id="KW-1185">Reference proteome</keyword>
<dbReference type="PROSITE" id="PS51192">
    <property type="entry name" value="HELICASE_ATP_BIND_1"/>
    <property type="match status" value="1"/>
</dbReference>
<dbReference type="GO" id="GO:0009432">
    <property type="term" value="P:SOS response"/>
    <property type="evidence" value="ECO:0007669"/>
    <property type="project" value="UniProtKB-UniRule"/>
</dbReference>
<dbReference type="GO" id="GO:0043590">
    <property type="term" value="C:bacterial nucleoid"/>
    <property type="evidence" value="ECO:0007669"/>
    <property type="project" value="TreeGrafter"/>
</dbReference>
<dbReference type="InterPro" id="IPR014001">
    <property type="entry name" value="Helicase_ATP-bd"/>
</dbReference>
<dbReference type="STRING" id="692418.SAMN04488029_3974"/>
<dbReference type="SUPFAM" id="SSF46785">
    <property type="entry name" value="Winged helix' DNA-binding domain"/>
    <property type="match status" value="1"/>
</dbReference>
<evidence type="ECO:0000256" key="14">
    <source>
        <dbReference type="ARBA" id="ARBA00023235"/>
    </source>
</evidence>
<dbReference type="NCBIfam" id="TIGR01389">
    <property type="entry name" value="recQ"/>
    <property type="match status" value="1"/>
</dbReference>
<dbReference type="OrthoDB" id="9763310at2"/>
<dbReference type="CDD" id="cd18794">
    <property type="entry name" value="SF2_C_RecQ"/>
    <property type="match status" value="1"/>
</dbReference>
<keyword evidence="5" id="KW-0547">Nucleotide-binding</keyword>
<dbReference type="Pfam" id="PF14493">
    <property type="entry name" value="HTH_40"/>
    <property type="match status" value="1"/>
</dbReference>
<keyword evidence="7" id="KW-0378">Hydrolase</keyword>
<dbReference type="Gene3D" id="3.40.50.300">
    <property type="entry name" value="P-loop containing nucleotide triphosphate hydrolases"/>
    <property type="match status" value="2"/>
</dbReference>
<dbReference type="PROSITE" id="PS50967">
    <property type="entry name" value="HRDC"/>
    <property type="match status" value="1"/>
</dbReference>
<dbReference type="Gene3D" id="1.10.10.10">
    <property type="entry name" value="Winged helix-like DNA-binding domain superfamily/Winged helix DNA-binding domain"/>
    <property type="match status" value="1"/>
</dbReference>
<evidence type="ECO:0000256" key="2">
    <source>
        <dbReference type="ARBA" id="ARBA00001947"/>
    </source>
</evidence>
<proteinExistence type="inferred from homology"/>
<reference evidence="20 21" key="1">
    <citation type="submission" date="2017-04" db="EMBL/GenBank/DDBJ databases">
        <authorList>
            <person name="Afonso C.L."/>
            <person name="Miller P.J."/>
            <person name="Scott M.A."/>
            <person name="Spackman E."/>
            <person name="Goraichik I."/>
            <person name="Dimitrov K.M."/>
            <person name="Suarez D.L."/>
            <person name="Swayne D.E."/>
        </authorList>
    </citation>
    <scope>NUCLEOTIDE SEQUENCE [LARGE SCALE GENOMIC DNA]</scope>
    <source>
        <strain evidence="20 21">DSM 26133</strain>
    </source>
</reference>
<evidence type="ECO:0000256" key="13">
    <source>
        <dbReference type="ARBA" id="ARBA00023204"/>
    </source>
</evidence>
<dbReference type="SMART" id="SM00341">
    <property type="entry name" value="HRDC"/>
    <property type="match status" value="1"/>
</dbReference>